<dbReference type="GO" id="GO:0005524">
    <property type="term" value="F:ATP binding"/>
    <property type="evidence" value="ECO:0007669"/>
    <property type="project" value="UniProtKB-KW"/>
</dbReference>
<evidence type="ECO:0000313" key="6">
    <source>
        <dbReference type="Proteomes" id="UP000291116"/>
    </source>
</evidence>
<dbReference type="PANTHER" id="PTHR23075:SF12">
    <property type="entry name" value="AAA+ ATPASE DOMAIN-CONTAINING PROTEIN"/>
    <property type="match status" value="1"/>
</dbReference>
<keyword evidence="1" id="KW-0547">Nucleotide-binding</keyword>
<dbReference type="Proteomes" id="UP000291116">
    <property type="component" value="Unassembled WGS sequence"/>
</dbReference>
<keyword evidence="6" id="KW-1185">Reference proteome</keyword>
<protein>
    <recommendedName>
        <fullName evidence="4">ATPase family AAA domain-containing protein</fullName>
    </recommendedName>
</protein>
<dbReference type="EMBL" id="CAACVS010000532">
    <property type="protein sequence ID" value="VEU43308.1"/>
    <property type="molecule type" value="Genomic_DNA"/>
</dbReference>
<feature type="compositionally biased region" description="Basic and acidic residues" evidence="3">
    <location>
        <begin position="70"/>
        <end position="83"/>
    </location>
</feature>
<gene>
    <name evidence="5" type="ORF">PSNMU_V1.4_AUG-EV-PASAV3_0102190</name>
</gene>
<evidence type="ECO:0000259" key="4">
    <source>
        <dbReference type="Pfam" id="PF12037"/>
    </source>
</evidence>
<feature type="region of interest" description="Disordered" evidence="3">
    <location>
        <begin position="70"/>
        <end position="93"/>
    </location>
</feature>
<organism evidence="5 6">
    <name type="scientific">Pseudo-nitzschia multistriata</name>
    <dbReference type="NCBI Taxonomy" id="183589"/>
    <lineage>
        <taxon>Eukaryota</taxon>
        <taxon>Sar</taxon>
        <taxon>Stramenopiles</taxon>
        <taxon>Ochrophyta</taxon>
        <taxon>Bacillariophyta</taxon>
        <taxon>Bacillariophyceae</taxon>
        <taxon>Bacillariophycidae</taxon>
        <taxon>Bacillariales</taxon>
        <taxon>Bacillariaceae</taxon>
        <taxon>Pseudo-nitzschia</taxon>
    </lineage>
</organism>
<sequence>MFGGGRKKNDDSQSLSSVMSPENAPASKGKGGNVMGFDPEGLERAAKAARELDASRNAASAIELIKTQEVTKQHEASAKRAEMEAYTVQQRSQNIEREAEEARKTLDAQTQHERHRAEYMDELERKRQVDMLNAQKYMQEEQLKKQEEMVARQEEMRRKTAEHEAALKTKMELAKAQAQADGRIRQERENHDLILEKLKQEAAEKRDTPVLRSELGGGLLKQDWENRVLSVKQAASVLDNWQNNRSKRRNVCLELALKKRMP</sequence>
<evidence type="ECO:0000256" key="3">
    <source>
        <dbReference type="SAM" id="MobiDB-lite"/>
    </source>
</evidence>
<dbReference type="GO" id="GO:0005739">
    <property type="term" value="C:mitochondrion"/>
    <property type="evidence" value="ECO:0007669"/>
    <property type="project" value="TreeGrafter"/>
</dbReference>
<dbReference type="OrthoDB" id="199596at2759"/>
<evidence type="ECO:0000313" key="5">
    <source>
        <dbReference type="EMBL" id="VEU43308.1"/>
    </source>
</evidence>
<dbReference type="InterPro" id="IPR021911">
    <property type="entry name" value="ATAD3_N"/>
</dbReference>
<accession>A0A448ZMP2</accession>
<feature type="region of interest" description="Disordered" evidence="3">
    <location>
        <begin position="1"/>
        <end position="39"/>
    </location>
</feature>
<dbReference type="PANTHER" id="PTHR23075">
    <property type="entry name" value="PUTATIVE ATP-ASE"/>
    <property type="match status" value="1"/>
</dbReference>
<feature type="domain" description="ATPase family AAA" evidence="4">
    <location>
        <begin position="26"/>
        <end position="210"/>
    </location>
</feature>
<evidence type="ECO:0000256" key="2">
    <source>
        <dbReference type="ARBA" id="ARBA00022840"/>
    </source>
</evidence>
<proteinExistence type="predicted"/>
<name>A0A448ZMP2_9STRA</name>
<dbReference type="GO" id="GO:0008270">
    <property type="term" value="F:zinc ion binding"/>
    <property type="evidence" value="ECO:0007669"/>
    <property type="project" value="TreeGrafter"/>
</dbReference>
<reference evidence="5 6" key="1">
    <citation type="submission" date="2019-01" db="EMBL/GenBank/DDBJ databases">
        <authorList>
            <person name="Ferrante I. M."/>
        </authorList>
    </citation>
    <scope>NUCLEOTIDE SEQUENCE [LARGE SCALE GENOMIC DNA]</scope>
    <source>
        <strain evidence="5 6">B856</strain>
    </source>
</reference>
<evidence type="ECO:0000256" key="1">
    <source>
        <dbReference type="ARBA" id="ARBA00022741"/>
    </source>
</evidence>
<dbReference type="AlphaFoldDB" id="A0A448ZMP2"/>
<keyword evidence="2" id="KW-0067">ATP-binding</keyword>
<dbReference type="GO" id="GO:0007005">
    <property type="term" value="P:mitochondrion organization"/>
    <property type="evidence" value="ECO:0007669"/>
    <property type="project" value="TreeGrafter"/>
</dbReference>
<dbReference type="Pfam" id="PF12037">
    <property type="entry name" value="ATAD3_N"/>
    <property type="match status" value="1"/>
</dbReference>